<protein>
    <recommendedName>
        <fullName evidence="14">NAD(P)H-quinone oxidoreductase chain 4</fullName>
        <ecNumber evidence="14">7.1.1.-</ecNumber>
    </recommendedName>
    <alternativeName>
        <fullName evidence="14">NAD(P)H dehydrogenase I, chain 4</fullName>
    </alternativeName>
    <alternativeName>
        <fullName evidence="14">NDH-1, chain 4</fullName>
    </alternativeName>
</protein>
<keyword evidence="9 14" id="KW-0520">NAD</keyword>
<feature type="transmembrane region" description="Helical" evidence="14">
    <location>
        <begin position="244"/>
        <end position="261"/>
    </location>
</feature>
<feature type="transmembrane region" description="Helical" evidence="14">
    <location>
        <begin position="493"/>
        <end position="510"/>
    </location>
</feature>
<dbReference type="NCBIfam" id="TIGR01972">
    <property type="entry name" value="NDH_I_M"/>
    <property type="match status" value="1"/>
</dbReference>
<keyword evidence="14" id="KW-0793">Thylakoid</keyword>
<dbReference type="InterPro" id="IPR010227">
    <property type="entry name" value="NADH_Q_OxRdtase_chainM/4"/>
</dbReference>
<evidence type="ECO:0000256" key="4">
    <source>
        <dbReference type="ARBA" id="ARBA00022719"/>
    </source>
</evidence>
<feature type="domain" description="NADH:quinone oxidoreductase/Mrp antiporter transmembrane" evidence="16">
    <location>
        <begin position="131"/>
        <end position="413"/>
    </location>
</feature>
<feature type="transmembrane region" description="Helical" evidence="14">
    <location>
        <begin position="31"/>
        <end position="52"/>
    </location>
</feature>
<feature type="transmembrane region" description="Helical" evidence="14">
    <location>
        <begin position="304"/>
        <end position="322"/>
    </location>
</feature>
<dbReference type="PANTHER" id="PTHR43507">
    <property type="entry name" value="NADH-UBIQUINONE OXIDOREDUCTASE CHAIN 4"/>
    <property type="match status" value="1"/>
</dbReference>
<evidence type="ECO:0000313" key="17">
    <source>
        <dbReference type="EMBL" id="MEP0816887.1"/>
    </source>
</evidence>
<comment type="similarity">
    <text evidence="2 14">Belongs to the complex I subunit 4 family.</text>
</comment>
<keyword evidence="6 14" id="KW-0618">Plastoquinone</keyword>
<keyword evidence="10 14" id="KW-0472">Membrane</keyword>
<dbReference type="InterPro" id="IPR001750">
    <property type="entry name" value="ND/Mrp_TM"/>
</dbReference>
<comment type="catalytic activity">
    <reaction evidence="12 14">
        <text>a plastoquinone + NADPH + (n+1) H(+)(in) = a plastoquinol + NADP(+) + n H(+)(out)</text>
        <dbReference type="Rhea" id="RHEA:42612"/>
        <dbReference type="Rhea" id="RHEA-COMP:9561"/>
        <dbReference type="Rhea" id="RHEA-COMP:9562"/>
        <dbReference type="ChEBI" id="CHEBI:15378"/>
        <dbReference type="ChEBI" id="CHEBI:17757"/>
        <dbReference type="ChEBI" id="CHEBI:57783"/>
        <dbReference type="ChEBI" id="CHEBI:58349"/>
        <dbReference type="ChEBI" id="CHEBI:62192"/>
    </reaction>
</comment>
<evidence type="ECO:0000256" key="11">
    <source>
        <dbReference type="ARBA" id="ARBA00025624"/>
    </source>
</evidence>
<feature type="transmembrane region" description="Helical" evidence="14">
    <location>
        <begin position="334"/>
        <end position="352"/>
    </location>
</feature>
<keyword evidence="18" id="KW-1185">Reference proteome</keyword>
<feature type="transmembrane region" description="Helical" evidence="14">
    <location>
        <begin position="136"/>
        <end position="155"/>
    </location>
</feature>
<evidence type="ECO:0000256" key="6">
    <source>
        <dbReference type="ARBA" id="ARBA00022957"/>
    </source>
</evidence>
<evidence type="ECO:0000256" key="5">
    <source>
        <dbReference type="ARBA" id="ARBA00022857"/>
    </source>
</evidence>
<feature type="transmembrane region" description="Helical" evidence="14">
    <location>
        <begin position="273"/>
        <end position="292"/>
    </location>
</feature>
<dbReference type="PRINTS" id="PR01437">
    <property type="entry name" value="NUOXDRDTASE4"/>
</dbReference>
<dbReference type="PANTHER" id="PTHR43507:SF21">
    <property type="entry name" value="NAD(P)H-QUINONE OXIDOREDUCTASE CHAIN 4, CHLOROPLASTIC"/>
    <property type="match status" value="1"/>
</dbReference>
<evidence type="ECO:0000256" key="1">
    <source>
        <dbReference type="ARBA" id="ARBA00004127"/>
    </source>
</evidence>
<keyword evidence="8 14" id="KW-1133">Transmembrane helix</keyword>
<feature type="transmembrane region" description="Helical" evidence="14">
    <location>
        <begin position="85"/>
        <end position="105"/>
    </location>
</feature>
<dbReference type="InterPro" id="IPR022997">
    <property type="entry name" value="NADH_Q_OxRdtase_chain4"/>
</dbReference>
<keyword evidence="4 14" id="KW-0874">Quinone</keyword>
<feature type="transmembrane region" description="Helical" evidence="14">
    <location>
        <begin position="210"/>
        <end position="232"/>
    </location>
</feature>
<proteinExistence type="inferred from homology"/>
<evidence type="ECO:0000256" key="9">
    <source>
        <dbReference type="ARBA" id="ARBA00023027"/>
    </source>
</evidence>
<evidence type="ECO:0000256" key="3">
    <source>
        <dbReference type="ARBA" id="ARBA00022692"/>
    </source>
</evidence>
<evidence type="ECO:0000256" key="8">
    <source>
        <dbReference type="ARBA" id="ARBA00022989"/>
    </source>
</evidence>
<evidence type="ECO:0000313" key="18">
    <source>
        <dbReference type="Proteomes" id="UP001464891"/>
    </source>
</evidence>
<evidence type="ECO:0000256" key="7">
    <source>
        <dbReference type="ARBA" id="ARBA00022967"/>
    </source>
</evidence>
<gene>
    <name evidence="14" type="primary">ndhD</name>
    <name evidence="17" type="ORF">NC998_07235</name>
</gene>
<dbReference type="EMBL" id="JAMPKM010000003">
    <property type="protein sequence ID" value="MEP0816887.1"/>
    <property type="molecule type" value="Genomic_DNA"/>
</dbReference>
<feature type="transmembrane region" description="Helical" evidence="14">
    <location>
        <begin position="373"/>
        <end position="393"/>
    </location>
</feature>
<comment type="caution">
    <text evidence="17">The sequence shown here is derived from an EMBL/GenBank/DDBJ whole genome shotgun (WGS) entry which is preliminary data.</text>
</comment>
<dbReference type="NCBIfam" id="NF009212">
    <property type="entry name" value="PRK12561.1"/>
    <property type="match status" value="1"/>
</dbReference>
<reference evidence="17 18" key="1">
    <citation type="submission" date="2022-04" db="EMBL/GenBank/DDBJ databases">
        <title>Positive selection, recombination, and allopatry shape intraspecific diversity of widespread and dominant cyanobacteria.</title>
        <authorList>
            <person name="Wei J."/>
            <person name="Shu W."/>
            <person name="Hu C."/>
        </authorList>
    </citation>
    <scope>NUCLEOTIDE SEQUENCE [LARGE SCALE GENOMIC DNA]</scope>
    <source>
        <strain evidence="17 18">GB2-A4</strain>
    </source>
</reference>
<comment type="function">
    <text evidence="11 14">NDH-1 shuttles electrons from NAD(P)H, via FMN and iron-sulfur (Fe-S) centers, to quinones in the respiratory chain. The immediate electron acceptor for the enzyme in this species is believed to be plastoquinone. Couples the redox reaction to proton translocation (for every two electrons transferred, four hydrogen ions are translocated across the cytoplasmic membrane), and thus conserves the redox energy in a proton gradient.</text>
</comment>
<feature type="transmembrane region" description="Helical" evidence="14">
    <location>
        <begin position="112"/>
        <end position="130"/>
    </location>
</feature>
<dbReference type="HAMAP" id="MF_00491">
    <property type="entry name" value="NDH1_NuoM"/>
    <property type="match status" value="1"/>
</dbReference>
<dbReference type="Proteomes" id="UP001464891">
    <property type="component" value="Unassembled WGS sequence"/>
</dbReference>
<comment type="subcellular location">
    <subcellularLocation>
        <location evidence="14">Cellular thylakoid membrane</location>
        <topology evidence="14">Multi-pass membrane protein</topology>
    </subcellularLocation>
    <subcellularLocation>
        <location evidence="1">Endomembrane system</location>
        <topology evidence="1">Multi-pass membrane protein</topology>
    </subcellularLocation>
    <subcellularLocation>
        <location evidence="15">Membrane</location>
        <topology evidence="15">Multi-pass membrane protein</topology>
    </subcellularLocation>
</comment>
<name>A0ABV0J529_9CYAN</name>
<dbReference type="Pfam" id="PF00361">
    <property type="entry name" value="Proton_antipo_M"/>
    <property type="match status" value="1"/>
</dbReference>
<keyword evidence="5 14" id="KW-0521">NADP</keyword>
<organism evidence="17 18">
    <name type="scientific">Trichocoleus desertorum GB2-A4</name>
    <dbReference type="NCBI Taxonomy" id="2933944"/>
    <lineage>
        <taxon>Bacteria</taxon>
        <taxon>Bacillati</taxon>
        <taxon>Cyanobacteriota</taxon>
        <taxon>Cyanophyceae</taxon>
        <taxon>Leptolyngbyales</taxon>
        <taxon>Trichocoleusaceae</taxon>
        <taxon>Trichocoleus</taxon>
    </lineage>
</organism>
<evidence type="ECO:0000256" key="12">
    <source>
        <dbReference type="ARBA" id="ARBA00047726"/>
    </source>
</evidence>
<feature type="transmembrane region" description="Helical" evidence="14">
    <location>
        <begin position="413"/>
        <end position="433"/>
    </location>
</feature>
<evidence type="ECO:0000256" key="13">
    <source>
        <dbReference type="ARBA" id="ARBA00048026"/>
    </source>
</evidence>
<evidence type="ECO:0000256" key="14">
    <source>
        <dbReference type="HAMAP-Rule" id="MF_00491"/>
    </source>
</evidence>
<keyword evidence="3 14" id="KW-0812">Transmembrane</keyword>
<evidence type="ECO:0000256" key="15">
    <source>
        <dbReference type="RuleBase" id="RU000320"/>
    </source>
</evidence>
<feature type="transmembrane region" description="Helical" evidence="14">
    <location>
        <begin position="6"/>
        <end position="24"/>
    </location>
</feature>
<keyword evidence="7 14" id="KW-1278">Translocase</keyword>
<evidence type="ECO:0000256" key="2">
    <source>
        <dbReference type="ARBA" id="ARBA00009025"/>
    </source>
</evidence>
<comment type="catalytic activity">
    <reaction evidence="13 14">
        <text>a plastoquinone + NADH + (n+1) H(+)(in) = a plastoquinol + NAD(+) + n H(+)(out)</text>
        <dbReference type="Rhea" id="RHEA:42608"/>
        <dbReference type="Rhea" id="RHEA-COMP:9561"/>
        <dbReference type="Rhea" id="RHEA-COMP:9562"/>
        <dbReference type="ChEBI" id="CHEBI:15378"/>
        <dbReference type="ChEBI" id="CHEBI:17757"/>
        <dbReference type="ChEBI" id="CHEBI:57540"/>
        <dbReference type="ChEBI" id="CHEBI:57945"/>
        <dbReference type="ChEBI" id="CHEBI:62192"/>
    </reaction>
</comment>
<evidence type="ECO:0000256" key="10">
    <source>
        <dbReference type="ARBA" id="ARBA00023136"/>
    </source>
</evidence>
<feature type="transmembrane region" description="Helical" evidence="14">
    <location>
        <begin position="167"/>
        <end position="190"/>
    </location>
</feature>
<sequence length="565" mass="61777">MDRFPWLTAIVLLPLIAAMFIPLLPDKGGKVVRWYALAVGVIDFVLMCYTFWTHYDTSSATFQIVEKVAWVPQLGLNWAVSVDGLSAPLVLLAGLVTTLSIFAAWRVDRRPRLFYGLMLLLYAAQVGVFVAQDLLLFFIMWEIELVPVYLLVCIWGGQNRRYAATKFLMYTAIASIFILVAALAMAFYGSNTTFDIAELHLKQFPLALELLLYAGLLVAFGVKLAIVPFHTWLPDAHGEASSPVSMVLAGVLLKMGGYGLIRLNLELLPNAHIYFAPILAILGVINIVYGALNSFAQTNMKRRLAYSSISHMGFVLLGIASFTDVGVSGALLQMISHGLIAAVLFFLAGVTYDRTHTMMMNQMGGIGQALPKVFALFTIAALASLALPGMSGFASEIAVFMGITTSDVYSSTFRTGTVFFSAVGLILTPIYLLSMLRQVFYGPSSELMCDLVPSCDLDDVELKSQGNDEASCFGTNCDLPVDAKFEDANPRELFIAACFLALIVGIGFYPKMAMQMYDVKTVAVNAQVRESYRQAVQANPQIYAKGFWNSTISESKAPPLLGVVQ</sequence>
<dbReference type="EC" id="7.1.1.-" evidence="14"/>
<dbReference type="InterPro" id="IPR003918">
    <property type="entry name" value="NADH_UbQ_OxRdtase"/>
</dbReference>
<accession>A0ABV0J529</accession>
<evidence type="ECO:0000259" key="16">
    <source>
        <dbReference type="Pfam" id="PF00361"/>
    </source>
</evidence>